<comment type="caution">
    <text evidence="1">The sequence shown here is derived from an EMBL/GenBank/DDBJ whole genome shotgun (WGS) entry which is preliminary data.</text>
</comment>
<evidence type="ECO:0000313" key="1">
    <source>
        <dbReference type="EMBL" id="TNV84079.1"/>
    </source>
</evidence>
<dbReference type="AlphaFoldDB" id="A0A8J8T6F5"/>
<protein>
    <submittedName>
        <fullName evidence="1">Uncharacterized protein</fullName>
    </submittedName>
</protein>
<proteinExistence type="predicted"/>
<dbReference type="PROSITE" id="PS51257">
    <property type="entry name" value="PROKAR_LIPOPROTEIN"/>
    <property type="match status" value="1"/>
</dbReference>
<reference evidence="1" key="1">
    <citation type="submission" date="2019-06" db="EMBL/GenBank/DDBJ databases">
        <authorList>
            <person name="Zheng W."/>
        </authorList>
    </citation>
    <scope>NUCLEOTIDE SEQUENCE</scope>
    <source>
        <strain evidence="1">QDHG01</strain>
    </source>
</reference>
<accession>A0A8J8T6F5</accession>
<gene>
    <name evidence="1" type="ORF">FGO68_gene15570</name>
</gene>
<name>A0A8J8T6F5_HALGN</name>
<dbReference type="Proteomes" id="UP000785679">
    <property type="component" value="Unassembled WGS sequence"/>
</dbReference>
<keyword evidence="2" id="KW-1185">Reference proteome</keyword>
<dbReference type="EMBL" id="RRYP01003161">
    <property type="protein sequence ID" value="TNV84079.1"/>
    <property type="molecule type" value="Genomic_DNA"/>
</dbReference>
<sequence length="380" mass="44521">MMKFSGCISIRMVCRDSKQYEEALFNIHTLFSCINWALLEQKLDNSQFSTRFHLIIEDFKNFCILFLRNDNELLSQTQILTNSSLKPFFQFLDYVDKIEQITLNDMVLSDYNRYPHFLEFKYDKVAKNNSILIQARQTVKTLKILKCNLLGNFTTHLPKVYPSIEKVVYEDSNFLINQNYGQYENLTEISVLNCSTYKININENSKLIYSKVNWGVPIELLERLINKRAFNYRYIESRIKVLDADVYLGEYLLPGKYFPWKLITSIESCNLRDYETKFSFSMIRKLLISTLQIQNASALPPIKLQILKFEDTATAIQPDPKQSEVEQKLRSIAQKNGLEMVGFDEIVTEQKLTIYFMQIKLQGIEGRQLRLQKIGILSIS</sequence>
<organism evidence="1 2">
    <name type="scientific">Halteria grandinella</name>
    <dbReference type="NCBI Taxonomy" id="5974"/>
    <lineage>
        <taxon>Eukaryota</taxon>
        <taxon>Sar</taxon>
        <taxon>Alveolata</taxon>
        <taxon>Ciliophora</taxon>
        <taxon>Intramacronucleata</taxon>
        <taxon>Spirotrichea</taxon>
        <taxon>Stichotrichia</taxon>
        <taxon>Sporadotrichida</taxon>
        <taxon>Halteriidae</taxon>
        <taxon>Halteria</taxon>
    </lineage>
</organism>
<evidence type="ECO:0000313" key="2">
    <source>
        <dbReference type="Proteomes" id="UP000785679"/>
    </source>
</evidence>